<name>A0A0V1MTE7_9BILA</name>
<sequence>MRSLSGDPTPLNDSWGRYYSVCKLHEFPMPGGSFTKASHHHEGERAAKLQNMDDLDGHAHYFVDLSKAAAEPQTSSSSKGITRMEKRWLELIGGGAFVPLDGSCIYSMSTNKRERCALSGRPELPRVQARRMKI</sequence>
<comment type="caution">
    <text evidence="1">The sequence shown here is derived from an EMBL/GenBank/DDBJ whole genome shotgun (WGS) entry which is preliminary data.</text>
</comment>
<gene>
    <name evidence="1" type="ORF">T10_9626</name>
</gene>
<protein>
    <submittedName>
        <fullName evidence="1">Uncharacterized protein</fullName>
    </submittedName>
</protein>
<keyword evidence="2" id="KW-1185">Reference proteome</keyword>
<dbReference type="Proteomes" id="UP000054843">
    <property type="component" value="Unassembled WGS sequence"/>
</dbReference>
<proteinExistence type="predicted"/>
<dbReference type="EMBL" id="JYDO01000043">
    <property type="protein sequence ID" value="KRZ75015.1"/>
    <property type="molecule type" value="Genomic_DNA"/>
</dbReference>
<accession>A0A0V1MTE7</accession>
<dbReference type="AlphaFoldDB" id="A0A0V1MTE7"/>
<evidence type="ECO:0000313" key="2">
    <source>
        <dbReference type="Proteomes" id="UP000054843"/>
    </source>
</evidence>
<reference evidence="1 2" key="1">
    <citation type="submission" date="2015-01" db="EMBL/GenBank/DDBJ databases">
        <title>Evolution of Trichinella species and genotypes.</title>
        <authorList>
            <person name="Korhonen P.K."/>
            <person name="Edoardo P."/>
            <person name="Giuseppe L.R."/>
            <person name="Gasser R.B."/>
        </authorList>
    </citation>
    <scope>NUCLEOTIDE SEQUENCE [LARGE SCALE GENOMIC DNA]</scope>
    <source>
        <strain evidence="1">ISS1980</strain>
    </source>
</reference>
<evidence type="ECO:0000313" key="1">
    <source>
        <dbReference type="EMBL" id="KRZ75015.1"/>
    </source>
</evidence>
<organism evidence="1 2">
    <name type="scientific">Trichinella papuae</name>
    <dbReference type="NCBI Taxonomy" id="268474"/>
    <lineage>
        <taxon>Eukaryota</taxon>
        <taxon>Metazoa</taxon>
        <taxon>Ecdysozoa</taxon>
        <taxon>Nematoda</taxon>
        <taxon>Enoplea</taxon>
        <taxon>Dorylaimia</taxon>
        <taxon>Trichinellida</taxon>
        <taxon>Trichinellidae</taxon>
        <taxon>Trichinella</taxon>
    </lineage>
</organism>